<evidence type="ECO:0000313" key="3">
    <source>
        <dbReference type="Proteomes" id="UP001255246"/>
    </source>
</evidence>
<dbReference type="RefSeq" id="WP_311350173.1">
    <property type="nucleotide sequence ID" value="NZ_JAVRHR010000001.1"/>
</dbReference>
<keyword evidence="1" id="KW-1133">Transmembrane helix</keyword>
<feature type="transmembrane region" description="Helical" evidence="1">
    <location>
        <begin position="50"/>
        <end position="70"/>
    </location>
</feature>
<feature type="transmembrane region" description="Helical" evidence="1">
    <location>
        <begin position="24"/>
        <end position="44"/>
    </location>
</feature>
<keyword evidence="3" id="KW-1185">Reference proteome</keyword>
<evidence type="ECO:0000256" key="1">
    <source>
        <dbReference type="SAM" id="Phobius"/>
    </source>
</evidence>
<protein>
    <submittedName>
        <fullName evidence="2">Uncharacterized protein</fullName>
    </submittedName>
</protein>
<accession>A0ABU3A8W2</accession>
<dbReference type="Proteomes" id="UP001255246">
    <property type="component" value="Unassembled WGS sequence"/>
</dbReference>
<dbReference type="EMBL" id="JAVRHR010000001">
    <property type="protein sequence ID" value="MDT0606623.1"/>
    <property type="molecule type" value="Genomic_DNA"/>
</dbReference>
<keyword evidence="1" id="KW-0812">Transmembrane</keyword>
<organism evidence="2 3">
    <name type="scientific">Croceitalea rosinachiae</name>
    <dbReference type="NCBI Taxonomy" id="3075596"/>
    <lineage>
        <taxon>Bacteria</taxon>
        <taxon>Pseudomonadati</taxon>
        <taxon>Bacteroidota</taxon>
        <taxon>Flavobacteriia</taxon>
        <taxon>Flavobacteriales</taxon>
        <taxon>Flavobacteriaceae</taxon>
        <taxon>Croceitalea</taxon>
    </lineage>
</organism>
<name>A0ABU3A8W2_9FLAO</name>
<gene>
    <name evidence="2" type="ORF">RM706_06260</name>
</gene>
<keyword evidence="1" id="KW-0472">Membrane</keyword>
<comment type="caution">
    <text evidence="2">The sequence shown here is derived from an EMBL/GenBank/DDBJ whole genome shotgun (WGS) entry which is preliminary data.</text>
</comment>
<evidence type="ECO:0000313" key="2">
    <source>
        <dbReference type="EMBL" id="MDT0606623.1"/>
    </source>
</evidence>
<sequence length="80" mass="9161">MLFKLPIAQRLAQKKETSNLNDTLYPIYFVVMGFIFGGVLMLSALNNFLFFKWLTVSMAIVLGLMTIHLIGNQQTKKYKS</sequence>
<proteinExistence type="predicted"/>
<reference evidence="2 3" key="1">
    <citation type="submission" date="2023-09" db="EMBL/GenBank/DDBJ databases">
        <authorList>
            <person name="Rey-Velasco X."/>
        </authorList>
    </citation>
    <scope>NUCLEOTIDE SEQUENCE [LARGE SCALE GENOMIC DNA]</scope>
    <source>
        <strain evidence="2 3">F388</strain>
    </source>
</reference>